<organism evidence="3 4">
    <name type="scientific">Candidatus Berkelbacteria bacterium CG_4_10_14_0_2_um_filter_35_9_33_12</name>
    <dbReference type="NCBI Taxonomy" id="1974499"/>
    <lineage>
        <taxon>Bacteria</taxon>
        <taxon>Candidatus Berkelbacteria</taxon>
    </lineage>
</organism>
<protein>
    <recommendedName>
        <fullName evidence="2">S1 motif domain-containing protein</fullName>
    </recommendedName>
</protein>
<dbReference type="InterPro" id="IPR012340">
    <property type="entry name" value="NA-bd_OB-fold"/>
</dbReference>
<accession>A0A2M7W3H6</accession>
<dbReference type="InterPro" id="IPR003029">
    <property type="entry name" value="S1_domain"/>
</dbReference>
<dbReference type="Gene3D" id="2.40.50.140">
    <property type="entry name" value="Nucleic acid-binding proteins"/>
    <property type="match status" value="4"/>
</dbReference>
<dbReference type="Proteomes" id="UP000230137">
    <property type="component" value="Unassembled WGS sequence"/>
</dbReference>
<evidence type="ECO:0000313" key="4">
    <source>
        <dbReference type="Proteomes" id="UP000230137"/>
    </source>
</evidence>
<dbReference type="SUPFAM" id="SSF50249">
    <property type="entry name" value="Nucleic acid-binding proteins"/>
    <property type="match status" value="4"/>
</dbReference>
<dbReference type="PANTHER" id="PTHR47559:SF1">
    <property type="entry name" value="OS03G0844900 PROTEIN"/>
    <property type="match status" value="1"/>
</dbReference>
<evidence type="ECO:0000259" key="2">
    <source>
        <dbReference type="PROSITE" id="PS50126"/>
    </source>
</evidence>
<feature type="domain" description="S1 motif" evidence="2">
    <location>
        <begin position="28"/>
        <end position="92"/>
    </location>
</feature>
<dbReference type="CDD" id="cd00164">
    <property type="entry name" value="S1_like"/>
    <property type="match status" value="1"/>
</dbReference>
<dbReference type="SMART" id="SM00316">
    <property type="entry name" value="S1"/>
    <property type="match status" value="4"/>
</dbReference>
<dbReference type="InterPro" id="IPR052757">
    <property type="entry name" value="Ribosomal_protein_S1"/>
</dbReference>
<dbReference type="AlphaFoldDB" id="A0A2M7W3H6"/>
<dbReference type="InterPro" id="IPR035104">
    <property type="entry name" value="Ribosomal_protein_S1-like"/>
</dbReference>
<evidence type="ECO:0000256" key="1">
    <source>
        <dbReference type="SAM" id="MobiDB-lite"/>
    </source>
</evidence>
<gene>
    <name evidence="3" type="ORF">COX60_02705</name>
</gene>
<feature type="domain" description="S1 motif" evidence="2">
    <location>
        <begin position="110"/>
        <end position="188"/>
    </location>
</feature>
<dbReference type="GO" id="GO:0003676">
    <property type="term" value="F:nucleic acid binding"/>
    <property type="evidence" value="ECO:0007669"/>
    <property type="project" value="InterPro"/>
</dbReference>
<feature type="compositionally biased region" description="Basic residues" evidence="1">
    <location>
        <begin position="379"/>
        <end position="391"/>
    </location>
</feature>
<sequence length="391" mass="43765">MATKNKKIISMDELVEKYGQDIVPISVGDSVEVEVLTKSKNKITVDVSGLASGVIPEKEFSYSCNDIKTGDVITASVLLTENENGFVILSLKQADNNRAWDILEEKKKAKENVQVKIKSANRGGLIAEYKDTEGFIPVSQLAPNNYPKVEGGNQSLILKKLQSFVGELMDVKVISADKNSEKLIFSEKIAVGSIKDEDVKNLELGKEVEALITSMVDFGLFVKINVKKKEYDGLIHYSEITWNKQEDWKKNYKEGQRIKAVIISLKDGRLALSIKALEKNPWEKAEGKIKKGKTIEGKITSITPYGAFVEVMKNVEGMVHISNLGSKITDPNKVLEKDKKYKFEILDLDLKDKKISLKLIKLAKKNKTIKTQKKDVKTKAKTLKSKSKNKK</sequence>
<dbReference type="PRINTS" id="PR00681">
    <property type="entry name" value="RIBOSOMALS1"/>
</dbReference>
<evidence type="ECO:0000313" key="3">
    <source>
        <dbReference type="EMBL" id="PJA20072.1"/>
    </source>
</evidence>
<feature type="domain" description="S1 motif" evidence="2">
    <location>
        <begin position="292"/>
        <end position="360"/>
    </location>
</feature>
<feature type="domain" description="S1 motif" evidence="2">
    <location>
        <begin position="205"/>
        <end position="275"/>
    </location>
</feature>
<proteinExistence type="predicted"/>
<feature type="region of interest" description="Disordered" evidence="1">
    <location>
        <begin position="369"/>
        <end position="391"/>
    </location>
</feature>
<name>A0A2M7W3H6_9BACT</name>
<dbReference type="PROSITE" id="PS50126">
    <property type="entry name" value="S1"/>
    <property type="match status" value="4"/>
</dbReference>
<comment type="caution">
    <text evidence="3">The sequence shown here is derived from an EMBL/GenBank/DDBJ whole genome shotgun (WGS) entry which is preliminary data.</text>
</comment>
<dbReference type="PANTHER" id="PTHR47559">
    <property type="entry name" value="OS03G0844900 PROTEIN"/>
    <property type="match status" value="1"/>
</dbReference>
<reference evidence="4" key="1">
    <citation type="submission" date="2017-09" db="EMBL/GenBank/DDBJ databases">
        <title>Depth-based differentiation of microbial function through sediment-hosted aquifers and enrichment of novel symbionts in the deep terrestrial subsurface.</title>
        <authorList>
            <person name="Probst A.J."/>
            <person name="Ladd B."/>
            <person name="Jarett J.K."/>
            <person name="Geller-Mcgrath D.E."/>
            <person name="Sieber C.M.K."/>
            <person name="Emerson J.B."/>
            <person name="Anantharaman K."/>
            <person name="Thomas B.C."/>
            <person name="Malmstrom R."/>
            <person name="Stieglmeier M."/>
            <person name="Klingl A."/>
            <person name="Woyke T."/>
            <person name="Ryan C.M."/>
            <person name="Banfield J.F."/>
        </authorList>
    </citation>
    <scope>NUCLEOTIDE SEQUENCE [LARGE SCALE GENOMIC DNA]</scope>
</reference>
<dbReference type="Pfam" id="PF00575">
    <property type="entry name" value="S1"/>
    <property type="match status" value="2"/>
</dbReference>
<dbReference type="EMBL" id="PFQF01000039">
    <property type="protein sequence ID" value="PJA20072.1"/>
    <property type="molecule type" value="Genomic_DNA"/>
</dbReference>